<keyword evidence="9" id="KW-0560">Oxidoreductase</keyword>
<dbReference type="EC" id="1.18.6.1" evidence="4"/>
<protein>
    <recommendedName>
        <fullName evidence="5">Nitrogenase iron-iron protein delta chain</fullName>
        <ecNumber evidence="4">1.18.6.1</ecNumber>
    </recommendedName>
    <alternativeName>
        <fullName evidence="13">Nitrogenase component I</fullName>
    </alternativeName>
</protein>
<gene>
    <name evidence="15" type="ORF">SAMN04488542_10181</name>
</gene>
<comment type="function">
    <text evidence="2">The key enzymatic reactions in nitrogen fixation are catalyzed by the nitrogenase complex, which has 2 components: the iron protein (component 2) and a component 1 which is either a molybdenum-iron protein, a vanadium-iron, or an iron-iron protein.</text>
</comment>
<dbReference type="NCBIfam" id="TIGR02929">
    <property type="entry name" value="anfG_nitrog"/>
    <property type="match status" value="1"/>
</dbReference>
<evidence type="ECO:0000256" key="14">
    <source>
        <dbReference type="ARBA" id="ARBA00047967"/>
    </source>
</evidence>
<keyword evidence="11" id="KW-0411">Iron-sulfur</keyword>
<dbReference type="InterPro" id="IPR014278">
    <property type="entry name" value="Nase_Fe-Fe_dsu"/>
</dbReference>
<comment type="cofactor">
    <cofactor evidence="1">
        <name>iron-sulfur cluster</name>
        <dbReference type="ChEBI" id="CHEBI:30408"/>
    </cofactor>
</comment>
<evidence type="ECO:0000256" key="12">
    <source>
        <dbReference type="ARBA" id="ARBA00023231"/>
    </source>
</evidence>
<keyword evidence="10" id="KW-0408">Iron</keyword>
<dbReference type="GO" id="GO:0016163">
    <property type="term" value="F:nitrogenase activity"/>
    <property type="evidence" value="ECO:0007669"/>
    <property type="project" value="UniProtKB-EC"/>
</dbReference>
<comment type="catalytic activity">
    <reaction evidence="14">
        <text>N2 + 8 reduced [2Fe-2S]-[ferredoxin] + 16 ATP + 16 H2O = H2 + 8 oxidized [2Fe-2S]-[ferredoxin] + 2 NH4(+) + 16 ADP + 16 phosphate + 6 H(+)</text>
        <dbReference type="Rhea" id="RHEA:21448"/>
        <dbReference type="Rhea" id="RHEA-COMP:10000"/>
        <dbReference type="Rhea" id="RHEA-COMP:10001"/>
        <dbReference type="ChEBI" id="CHEBI:15377"/>
        <dbReference type="ChEBI" id="CHEBI:15378"/>
        <dbReference type="ChEBI" id="CHEBI:17997"/>
        <dbReference type="ChEBI" id="CHEBI:18276"/>
        <dbReference type="ChEBI" id="CHEBI:28938"/>
        <dbReference type="ChEBI" id="CHEBI:30616"/>
        <dbReference type="ChEBI" id="CHEBI:33737"/>
        <dbReference type="ChEBI" id="CHEBI:33738"/>
        <dbReference type="ChEBI" id="CHEBI:43474"/>
        <dbReference type="ChEBI" id="CHEBI:456216"/>
        <dbReference type="EC" id="1.18.6.1"/>
    </reaction>
</comment>
<dbReference type="Pfam" id="PF03139">
    <property type="entry name" value="AnfG_VnfG"/>
    <property type="match status" value="1"/>
</dbReference>
<dbReference type="GO" id="GO:0005506">
    <property type="term" value="F:iron ion binding"/>
    <property type="evidence" value="ECO:0007669"/>
    <property type="project" value="InterPro"/>
</dbReference>
<dbReference type="GO" id="GO:0051536">
    <property type="term" value="F:iron-sulfur cluster binding"/>
    <property type="evidence" value="ECO:0007669"/>
    <property type="project" value="UniProtKB-KW"/>
</dbReference>
<evidence type="ECO:0000256" key="5">
    <source>
        <dbReference type="ARBA" id="ARBA00015525"/>
    </source>
</evidence>
<dbReference type="GO" id="GO:0005524">
    <property type="term" value="F:ATP binding"/>
    <property type="evidence" value="ECO:0007669"/>
    <property type="project" value="UniProtKB-KW"/>
</dbReference>
<evidence type="ECO:0000256" key="8">
    <source>
        <dbReference type="ARBA" id="ARBA00022840"/>
    </source>
</evidence>
<name>A0A1G7E7B7_9BACL</name>
<dbReference type="InterPro" id="IPR004349">
    <property type="entry name" value="V/Nase_d_su"/>
</dbReference>
<evidence type="ECO:0000256" key="13">
    <source>
        <dbReference type="ARBA" id="ARBA00030899"/>
    </source>
</evidence>
<evidence type="ECO:0000256" key="9">
    <source>
        <dbReference type="ARBA" id="ARBA00023002"/>
    </source>
</evidence>
<dbReference type="STRING" id="670482.SAMN04488542_10181"/>
<evidence type="ECO:0000313" key="16">
    <source>
        <dbReference type="Proteomes" id="UP000198972"/>
    </source>
</evidence>
<keyword evidence="12" id="KW-0535">Nitrogen fixation</keyword>
<keyword evidence="16" id="KW-1185">Reference proteome</keyword>
<keyword evidence="8" id="KW-0067">ATP-binding</keyword>
<evidence type="ECO:0000256" key="2">
    <source>
        <dbReference type="ARBA" id="ARBA00004064"/>
    </source>
</evidence>
<evidence type="ECO:0000256" key="10">
    <source>
        <dbReference type="ARBA" id="ARBA00023004"/>
    </source>
</evidence>
<keyword evidence="7" id="KW-0547">Nucleotide-binding</keyword>
<organism evidence="15 16">
    <name type="scientific">Fontibacillus panacisegetis</name>
    <dbReference type="NCBI Taxonomy" id="670482"/>
    <lineage>
        <taxon>Bacteria</taxon>
        <taxon>Bacillati</taxon>
        <taxon>Bacillota</taxon>
        <taxon>Bacilli</taxon>
        <taxon>Bacillales</taxon>
        <taxon>Paenibacillaceae</taxon>
        <taxon>Fontibacillus</taxon>
    </lineage>
</organism>
<keyword evidence="6" id="KW-0479">Metal-binding</keyword>
<accession>A0A1G7E7B7</accession>
<evidence type="ECO:0000256" key="4">
    <source>
        <dbReference type="ARBA" id="ARBA00012773"/>
    </source>
</evidence>
<proteinExistence type="predicted"/>
<dbReference type="EMBL" id="FNBG01000001">
    <property type="protein sequence ID" value="SDE59608.1"/>
    <property type="molecule type" value="Genomic_DNA"/>
</dbReference>
<dbReference type="Proteomes" id="UP000198972">
    <property type="component" value="Unassembled WGS sequence"/>
</dbReference>
<dbReference type="AlphaFoldDB" id="A0A1G7E7B7"/>
<evidence type="ECO:0000256" key="6">
    <source>
        <dbReference type="ARBA" id="ARBA00022723"/>
    </source>
</evidence>
<dbReference type="RefSeq" id="WP_091225782.1">
    <property type="nucleotide sequence ID" value="NZ_FNBG01000001.1"/>
</dbReference>
<evidence type="ECO:0000256" key="1">
    <source>
        <dbReference type="ARBA" id="ARBA00001915"/>
    </source>
</evidence>
<sequence>MGEDLLKARVAQLENYIMKKCLWQFHSRAWDREKQNEGILTKTMQILCGEPVEKESPADRCYWVDAVCLADAYKSKFDWISSLNTNEIKRVMQGLKERIDFVTISGSLNEELTVQQY</sequence>
<evidence type="ECO:0000256" key="7">
    <source>
        <dbReference type="ARBA" id="ARBA00022741"/>
    </source>
</evidence>
<comment type="subunit">
    <text evidence="3">Hexamer of two alpha, two beta, and two delta chains.</text>
</comment>
<evidence type="ECO:0000313" key="15">
    <source>
        <dbReference type="EMBL" id="SDE59608.1"/>
    </source>
</evidence>
<reference evidence="15 16" key="1">
    <citation type="submission" date="2016-10" db="EMBL/GenBank/DDBJ databases">
        <authorList>
            <person name="de Groot N.N."/>
        </authorList>
    </citation>
    <scope>NUCLEOTIDE SEQUENCE [LARGE SCALE GENOMIC DNA]</scope>
    <source>
        <strain evidence="15 16">DSM 28129</strain>
    </source>
</reference>
<evidence type="ECO:0000256" key="11">
    <source>
        <dbReference type="ARBA" id="ARBA00023014"/>
    </source>
</evidence>
<evidence type="ECO:0000256" key="3">
    <source>
        <dbReference type="ARBA" id="ARBA00011515"/>
    </source>
</evidence>
<dbReference type="OrthoDB" id="198407at2"/>